<dbReference type="Proteomes" id="UP000006753">
    <property type="component" value="Unassembled WGS sequence"/>
</dbReference>
<name>K1X8B5_MARBU</name>
<dbReference type="OrthoDB" id="3563642at2759"/>
<organism evidence="2 3">
    <name type="scientific">Marssonina brunnea f. sp. multigermtubi (strain MB_m1)</name>
    <name type="common">Marssonina leaf spot fungus</name>
    <dbReference type="NCBI Taxonomy" id="1072389"/>
    <lineage>
        <taxon>Eukaryota</taxon>
        <taxon>Fungi</taxon>
        <taxon>Dikarya</taxon>
        <taxon>Ascomycota</taxon>
        <taxon>Pezizomycotina</taxon>
        <taxon>Leotiomycetes</taxon>
        <taxon>Helotiales</taxon>
        <taxon>Drepanopezizaceae</taxon>
        <taxon>Drepanopeziza</taxon>
    </lineage>
</organism>
<protein>
    <submittedName>
        <fullName evidence="2">Uncharacterized protein</fullName>
    </submittedName>
</protein>
<dbReference type="EMBL" id="JH921428">
    <property type="protein sequence ID" value="EKD21297.1"/>
    <property type="molecule type" value="Genomic_DNA"/>
</dbReference>
<keyword evidence="3" id="KW-1185">Reference proteome</keyword>
<dbReference type="InParanoid" id="K1X8B5"/>
<accession>K1X8B5</accession>
<proteinExistence type="predicted"/>
<evidence type="ECO:0000256" key="1">
    <source>
        <dbReference type="SAM" id="MobiDB-lite"/>
    </source>
</evidence>
<dbReference type="HOGENOM" id="CLU_014991_0_0_1"/>
<reference evidence="2 3" key="1">
    <citation type="journal article" date="2012" name="BMC Genomics">
        <title>Sequencing the genome of Marssonina brunnea reveals fungus-poplar co-evolution.</title>
        <authorList>
            <person name="Zhu S."/>
            <person name="Cao Y.-Z."/>
            <person name="Jiang C."/>
            <person name="Tan B.-Y."/>
            <person name="Wang Z."/>
            <person name="Feng S."/>
            <person name="Zhang L."/>
            <person name="Su X.-H."/>
            <person name="Brejova B."/>
            <person name="Vinar T."/>
            <person name="Xu M."/>
            <person name="Wang M.-X."/>
            <person name="Zhang S.-G."/>
            <person name="Huang M.-R."/>
            <person name="Wu R."/>
            <person name="Zhou Y."/>
        </authorList>
    </citation>
    <scope>NUCLEOTIDE SEQUENCE [LARGE SCALE GENOMIC DNA]</scope>
    <source>
        <strain evidence="2 3">MB_m1</strain>
    </source>
</reference>
<gene>
    <name evidence="2" type="ORF">MBM_00410</name>
</gene>
<feature type="compositionally biased region" description="Basic and acidic residues" evidence="1">
    <location>
        <begin position="9"/>
        <end position="34"/>
    </location>
</feature>
<evidence type="ECO:0000313" key="2">
    <source>
        <dbReference type="EMBL" id="EKD21297.1"/>
    </source>
</evidence>
<dbReference type="KEGG" id="mbe:MBM_00410"/>
<feature type="region of interest" description="Disordered" evidence="1">
    <location>
        <begin position="1"/>
        <end position="43"/>
    </location>
</feature>
<evidence type="ECO:0000313" key="3">
    <source>
        <dbReference type="Proteomes" id="UP000006753"/>
    </source>
</evidence>
<dbReference type="AlphaFoldDB" id="K1X8B5"/>
<sequence>MADEEGTEEISKEIEATGTERVETAPLGHQRDSATDPQGTPDPEMSLLRTLKRDDFLELRAIDLHLKAKELALFARSFPKELKYSRLDDDFKTQLRIFANQASRYGLTSDDYLAAFLIILTKKAITFYYNHMIKAKLLTFKANAIAEISLDLVKKKNLRTSLSECFEKLAKELKGIQSSLRPSLKDNRSLANKLYSAYKNVLKITIARMNPAFTFTAAIADIRRAIAFATKTSRPPAKASRAYASSSELHDHICS</sequence>